<dbReference type="Gene3D" id="2.60.40.2310">
    <property type="match status" value="1"/>
</dbReference>
<dbReference type="InterPro" id="IPR041469">
    <property type="entry name" value="Subtilisin-like_FN3"/>
</dbReference>
<dbReference type="EMBL" id="JACEIK010005786">
    <property type="protein sequence ID" value="MCE0482216.1"/>
    <property type="molecule type" value="Genomic_DNA"/>
</dbReference>
<evidence type="ECO:0000259" key="4">
    <source>
        <dbReference type="Pfam" id="PF00082"/>
    </source>
</evidence>
<evidence type="ECO:0000256" key="3">
    <source>
        <dbReference type="PROSITE-ProRule" id="PRU01240"/>
    </source>
</evidence>
<feature type="domain" description="Peptidase S8/S53" evidence="4">
    <location>
        <begin position="1"/>
        <end position="36"/>
    </location>
</feature>
<dbReference type="Gene3D" id="3.40.50.200">
    <property type="entry name" value="Peptidase S8/S53 domain"/>
    <property type="match status" value="1"/>
</dbReference>
<evidence type="ECO:0000256" key="1">
    <source>
        <dbReference type="ARBA" id="ARBA00011073"/>
    </source>
</evidence>
<dbReference type="Pfam" id="PF17766">
    <property type="entry name" value="fn3_6"/>
    <property type="match status" value="1"/>
</dbReference>
<comment type="similarity">
    <text evidence="1 3">Belongs to the peptidase S8 family.</text>
</comment>
<evidence type="ECO:0000313" key="7">
    <source>
        <dbReference type="Proteomes" id="UP000823775"/>
    </source>
</evidence>
<dbReference type="Proteomes" id="UP000823775">
    <property type="component" value="Unassembled WGS sequence"/>
</dbReference>
<dbReference type="InterPro" id="IPR036852">
    <property type="entry name" value="Peptidase_S8/S53_dom_sf"/>
</dbReference>
<evidence type="ECO:0000259" key="5">
    <source>
        <dbReference type="Pfam" id="PF17766"/>
    </source>
</evidence>
<evidence type="ECO:0000313" key="6">
    <source>
        <dbReference type="EMBL" id="MCE0482216.1"/>
    </source>
</evidence>
<dbReference type="InterPro" id="IPR045051">
    <property type="entry name" value="SBT"/>
</dbReference>
<name>A0ABS8VN37_DATST</name>
<protein>
    <recommendedName>
        <fullName evidence="8">Peptidase S8/S53 domain-containing protein</fullName>
    </recommendedName>
</protein>
<gene>
    <name evidence="6" type="ORF">HAX54_040717</name>
</gene>
<dbReference type="InterPro" id="IPR000209">
    <property type="entry name" value="Peptidase_S8/S53_dom"/>
</dbReference>
<proteinExistence type="inferred from homology"/>
<feature type="domain" description="Subtilisin-like protease fibronectin type-III" evidence="5">
    <location>
        <begin position="86"/>
        <end position="157"/>
    </location>
</feature>
<keyword evidence="2" id="KW-0732">Signal</keyword>
<comment type="caution">
    <text evidence="6">The sequence shown here is derived from an EMBL/GenBank/DDBJ whole genome shotgun (WGS) entry which is preliminary data.</text>
</comment>
<reference evidence="6 7" key="1">
    <citation type="journal article" date="2021" name="BMC Genomics">
        <title>Datura genome reveals duplications of psychoactive alkaloid biosynthetic genes and high mutation rate following tissue culture.</title>
        <authorList>
            <person name="Rajewski A."/>
            <person name="Carter-House D."/>
            <person name="Stajich J."/>
            <person name="Litt A."/>
        </authorList>
    </citation>
    <scope>NUCLEOTIDE SEQUENCE [LARGE SCALE GENOMIC DNA]</scope>
    <source>
        <strain evidence="6">AR-01</strain>
    </source>
</reference>
<dbReference type="Pfam" id="PF00082">
    <property type="entry name" value="Peptidase_S8"/>
    <property type="match status" value="1"/>
</dbReference>
<dbReference type="SUPFAM" id="SSF52743">
    <property type="entry name" value="Subtilisin-like"/>
    <property type="match status" value="1"/>
</dbReference>
<sequence>MACPYVSGIATLLHSAHPKWTSAAIRSALLTTTDTADHLGKPIMNGDAPAKLFAAAARHKFSEVFSITHRKVSCHDILQKNRAGITRKMIKRGVINVGNPNSIYSVDVVAPEGVKVRVKPRRLIFKHANQSISYKVWFISRKRIGSQRMSFAEGQLRSRKQSKESQDSYFSHMDIKEVKAITTVTTVAPNIHCLSSKLPIRNFTSHYKLMLEQIRLRGMQKYTSSFHKEELTDIYLNAMCFTK</sequence>
<dbReference type="PANTHER" id="PTHR10795">
    <property type="entry name" value="PROPROTEIN CONVERTASE SUBTILISIN/KEXIN"/>
    <property type="match status" value="1"/>
</dbReference>
<organism evidence="6 7">
    <name type="scientific">Datura stramonium</name>
    <name type="common">Jimsonweed</name>
    <name type="synonym">Common thornapple</name>
    <dbReference type="NCBI Taxonomy" id="4076"/>
    <lineage>
        <taxon>Eukaryota</taxon>
        <taxon>Viridiplantae</taxon>
        <taxon>Streptophyta</taxon>
        <taxon>Embryophyta</taxon>
        <taxon>Tracheophyta</taxon>
        <taxon>Spermatophyta</taxon>
        <taxon>Magnoliopsida</taxon>
        <taxon>eudicotyledons</taxon>
        <taxon>Gunneridae</taxon>
        <taxon>Pentapetalae</taxon>
        <taxon>asterids</taxon>
        <taxon>lamiids</taxon>
        <taxon>Solanales</taxon>
        <taxon>Solanaceae</taxon>
        <taxon>Solanoideae</taxon>
        <taxon>Datureae</taxon>
        <taxon>Datura</taxon>
    </lineage>
</organism>
<dbReference type="PROSITE" id="PS51892">
    <property type="entry name" value="SUBTILASE"/>
    <property type="match status" value="1"/>
</dbReference>
<evidence type="ECO:0008006" key="8">
    <source>
        <dbReference type="Google" id="ProtNLM"/>
    </source>
</evidence>
<accession>A0ABS8VN37</accession>
<keyword evidence="7" id="KW-1185">Reference proteome</keyword>
<comment type="caution">
    <text evidence="3">Lacks conserved residue(s) required for the propagation of feature annotation.</text>
</comment>
<evidence type="ECO:0000256" key="2">
    <source>
        <dbReference type="ARBA" id="ARBA00022729"/>
    </source>
</evidence>